<dbReference type="InterPro" id="IPR012337">
    <property type="entry name" value="RNaseH-like_sf"/>
</dbReference>
<protein>
    <submittedName>
        <fullName evidence="2">Transposase</fullName>
    </submittedName>
</protein>
<dbReference type="GO" id="GO:0003677">
    <property type="term" value="F:DNA binding"/>
    <property type="evidence" value="ECO:0007669"/>
    <property type="project" value="InterPro"/>
</dbReference>
<dbReference type="RefSeq" id="WP_162371598.1">
    <property type="nucleotide sequence ID" value="NZ_JAAEEH010000091.1"/>
</dbReference>
<dbReference type="Pfam" id="PF01609">
    <property type="entry name" value="DDE_Tnp_1"/>
    <property type="match status" value="1"/>
</dbReference>
<evidence type="ECO:0000313" key="2">
    <source>
        <dbReference type="EMBL" id="NDL68885.1"/>
    </source>
</evidence>
<dbReference type="SUPFAM" id="SSF53098">
    <property type="entry name" value="Ribonuclease H-like"/>
    <property type="match status" value="1"/>
</dbReference>
<dbReference type="Proteomes" id="UP000461585">
    <property type="component" value="Unassembled WGS sequence"/>
</dbReference>
<dbReference type="EMBL" id="JAAEEH010000091">
    <property type="protein sequence ID" value="NDL68885.1"/>
    <property type="molecule type" value="Genomic_DNA"/>
</dbReference>
<feature type="domain" description="Transposase IS4-like" evidence="1">
    <location>
        <begin position="52"/>
        <end position="160"/>
    </location>
</feature>
<dbReference type="GO" id="GO:0004803">
    <property type="term" value="F:transposase activity"/>
    <property type="evidence" value="ECO:0007669"/>
    <property type="project" value="InterPro"/>
</dbReference>
<sequence>MNKEILDFFNFSTDSPSNAAYNQQRSKVLPEAFEYLFHEFTSKLHANRHFHGYRLIACDGSNLSIASNSFDFETRAKPDQYNAEVNRLHLNAFYDLMNRIYVDALIQNWADCNEFLACAQMIDRSSLKGKVLLIADRGYENYNIFAHADEKNWKYLIRVKDINSNGIASGLDLPKQGSFDKHMSVTLCRRKNKDAKVEDVNICLHVKALTLYL</sequence>
<organism evidence="2 3">
    <name type="scientific">Anaerotalea alkaliphila</name>
    <dbReference type="NCBI Taxonomy" id="2662126"/>
    <lineage>
        <taxon>Bacteria</taxon>
        <taxon>Bacillati</taxon>
        <taxon>Bacillota</taxon>
        <taxon>Clostridia</taxon>
        <taxon>Eubacteriales</taxon>
        <taxon>Anaerotalea</taxon>
    </lineage>
</organism>
<reference evidence="2 3" key="1">
    <citation type="submission" date="2020-01" db="EMBL/GenBank/DDBJ databases">
        <title>Anaeroalcalibacter tamaniensis gen. nov., sp. nov., moderately halophilic strictly anaerobic fermenter bacterium from mud volcano of Taman peninsula.</title>
        <authorList>
            <person name="Frolova A."/>
            <person name="Merkel A.Y."/>
            <person name="Slobodkin A.I."/>
        </authorList>
    </citation>
    <scope>NUCLEOTIDE SEQUENCE [LARGE SCALE GENOMIC DNA]</scope>
    <source>
        <strain evidence="2 3">F-3ap</strain>
    </source>
</reference>
<dbReference type="AlphaFoldDB" id="A0A7X5HYA2"/>
<comment type="caution">
    <text evidence="2">The sequence shown here is derived from an EMBL/GenBank/DDBJ whole genome shotgun (WGS) entry which is preliminary data.</text>
</comment>
<dbReference type="GO" id="GO:0006313">
    <property type="term" value="P:DNA transposition"/>
    <property type="evidence" value="ECO:0007669"/>
    <property type="project" value="InterPro"/>
</dbReference>
<evidence type="ECO:0000259" key="1">
    <source>
        <dbReference type="Pfam" id="PF01609"/>
    </source>
</evidence>
<keyword evidence="3" id="KW-1185">Reference proteome</keyword>
<accession>A0A7X5HYA2</accession>
<proteinExistence type="predicted"/>
<evidence type="ECO:0000313" key="3">
    <source>
        <dbReference type="Proteomes" id="UP000461585"/>
    </source>
</evidence>
<dbReference type="InterPro" id="IPR002559">
    <property type="entry name" value="Transposase_11"/>
</dbReference>
<name>A0A7X5HYA2_9FIRM</name>
<gene>
    <name evidence="2" type="ORF">GXN74_14230</name>
</gene>